<feature type="chain" id="PRO_5040757303" description="chitinase" evidence="6">
    <location>
        <begin position="29"/>
        <end position="372"/>
    </location>
</feature>
<sequence>MRSPLLRGAALLATATLGLSLSASPASADAANAAAIPPKALVGYLHASFANGSGWVDMADVPDEWDVINLAFAEPTSATSGQLEFELCPASECPGVPDKAEFIAQIRAKQDAGKKVLLSVGGQNGQVSLETPAARDAFVSSASAIIDEYGLDGLDVDFEGHSLFLDTGDTDFRAPTTPVITNLIAALDGLVERYGDDFVLTMAPETFFVQVGHQFYGSGQWGGADPRAGAYLPVIHAMRDDLAMLHVQHYNSGPVMGLDGAYHSMATADFHVAMADMVLAGFAVAGDPERFFPPLRPDQVAIGLPASINAGNGHTPVAQVHTALDCLTQGAGCGGYQPQETYPELRGLMSWSINWDRFNGDEFAREHGAYLR</sequence>
<evidence type="ECO:0000256" key="1">
    <source>
        <dbReference type="ARBA" id="ARBA00012729"/>
    </source>
</evidence>
<organism evidence="8 9">
    <name type="scientific">Nocardiopsis ansamitocini</name>
    <dbReference type="NCBI Taxonomy" id="1670832"/>
    <lineage>
        <taxon>Bacteria</taxon>
        <taxon>Bacillati</taxon>
        <taxon>Actinomycetota</taxon>
        <taxon>Actinomycetes</taxon>
        <taxon>Streptosporangiales</taxon>
        <taxon>Nocardiopsidaceae</taxon>
        <taxon>Nocardiopsis</taxon>
    </lineage>
</organism>
<dbReference type="GO" id="GO:0008061">
    <property type="term" value="F:chitin binding"/>
    <property type="evidence" value="ECO:0007669"/>
    <property type="project" value="InterPro"/>
</dbReference>
<dbReference type="SMART" id="SM00636">
    <property type="entry name" value="Glyco_18"/>
    <property type="match status" value="1"/>
</dbReference>
<keyword evidence="9" id="KW-1185">Reference proteome</keyword>
<dbReference type="InterPro" id="IPR017853">
    <property type="entry name" value="GH"/>
</dbReference>
<evidence type="ECO:0000313" key="9">
    <source>
        <dbReference type="Proteomes" id="UP001165092"/>
    </source>
</evidence>
<dbReference type="PROSITE" id="PS01095">
    <property type="entry name" value="GH18_1"/>
    <property type="match status" value="1"/>
</dbReference>
<dbReference type="InterPro" id="IPR001579">
    <property type="entry name" value="Glyco_hydro_18_chit_AS"/>
</dbReference>
<dbReference type="SUPFAM" id="SSF51445">
    <property type="entry name" value="(Trans)glycosidases"/>
    <property type="match status" value="1"/>
</dbReference>
<reference evidence="8" key="1">
    <citation type="submission" date="2023-02" db="EMBL/GenBank/DDBJ databases">
        <title>Nocardiopsis ansamitocini NBRC 112285.</title>
        <authorList>
            <person name="Ichikawa N."/>
            <person name="Sato H."/>
            <person name="Tonouchi N."/>
        </authorList>
    </citation>
    <scope>NUCLEOTIDE SEQUENCE</scope>
    <source>
        <strain evidence="8">NBRC 112285</strain>
    </source>
</reference>
<comment type="caution">
    <text evidence="8">The sequence shown here is derived from an EMBL/GenBank/DDBJ whole genome shotgun (WGS) entry which is preliminary data.</text>
</comment>
<evidence type="ECO:0000256" key="4">
    <source>
        <dbReference type="RuleBase" id="RU000489"/>
    </source>
</evidence>
<gene>
    <name evidence="8" type="ORF">Nans01_09000</name>
</gene>
<dbReference type="CDD" id="cd02871">
    <property type="entry name" value="GH18_chitinase_D-like"/>
    <property type="match status" value="1"/>
</dbReference>
<evidence type="ECO:0000256" key="6">
    <source>
        <dbReference type="SAM" id="SignalP"/>
    </source>
</evidence>
<dbReference type="AlphaFoldDB" id="A0A9W6UHE6"/>
<dbReference type="Pfam" id="PF00704">
    <property type="entry name" value="Glyco_hydro_18"/>
    <property type="match status" value="1"/>
</dbReference>
<name>A0A9W6UHE6_9ACTN</name>
<dbReference type="Proteomes" id="UP001165092">
    <property type="component" value="Unassembled WGS sequence"/>
</dbReference>
<dbReference type="GO" id="GO:0005975">
    <property type="term" value="P:carbohydrate metabolic process"/>
    <property type="evidence" value="ECO:0007669"/>
    <property type="project" value="InterPro"/>
</dbReference>
<evidence type="ECO:0000259" key="7">
    <source>
        <dbReference type="PROSITE" id="PS51910"/>
    </source>
</evidence>
<dbReference type="EC" id="3.2.1.14" evidence="1"/>
<dbReference type="PROSITE" id="PS51910">
    <property type="entry name" value="GH18_2"/>
    <property type="match status" value="1"/>
</dbReference>
<dbReference type="RefSeq" id="WP_285757394.1">
    <property type="nucleotide sequence ID" value="NZ_BSQG01000001.1"/>
</dbReference>
<proteinExistence type="inferred from homology"/>
<comment type="similarity">
    <text evidence="5">Belongs to the glycosyl hydrolase 18 family.</text>
</comment>
<evidence type="ECO:0000256" key="3">
    <source>
        <dbReference type="ARBA" id="ARBA00023295"/>
    </source>
</evidence>
<dbReference type="Gene3D" id="3.20.20.80">
    <property type="entry name" value="Glycosidases"/>
    <property type="match status" value="1"/>
</dbReference>
<dbReference type="GO" id="GO:0008843">
    <property type="term" value="F:endochitinase activity"/>
    <property type="evidence" value="ECO:0007669"/>
    <property type="project" value="UniProtKB-EC"/>
</dbReference>
<dbReference type="InterPro" id="IPR050542">
    <property type="entry name" value="Glycosyl_Hydrlase18_Chitinase"/>
</dbReference>
<dbReference type="PANTHER" id="PTHR45708">
    <property type="entry name" value="ENDOCHITINASE"/>
    <property type="match status" value="1"/>
</dbReference>
<evidence type="ECO:0000256" key="2">
    <source>
        <dbReference type="ARBA" id="ARBA00022801"/>
    </source>
</evidence>
<evidence type="ECO:0000256" key="5">
    <source>
        <dbReference type="RuleBase" id="RU004453"/>
    </source>
</evidence>
<protein>
    <recommendedName>
        <fullName evidence="1">chitinase</fullName>
        <ecNumber evidence="1">3.2.1.14</ecNumber>
    </recommendedName>
</protein>
<keyword evidence="3 4" id="KW-0326">Glycosidase</keyword>
<dbReference type="EMBL" id="BSQG01000001">
    <property type="protein sequence ID" value="GLU46549.1"/>
    <property type="molecule type" value="Genomic_DNA"/>
</dbReference>
<accession>A0A9W6UHE6</accession>
<feature type="domain" description="GH18" evidence="7">
    <location>
        <begin position="39"/>
        <end position="372"/>
    </location>
</feature>
<dbReference type="InterPro" id="IPR001223">
    <property type="entry name" value="Glyco_hydro18_cat"/>
</dbReference>
<evidence type="ECO:0000313" key="8">
    <source>
        <dbReference type="EMBL" id="GLU46549.1"/>
    </source>
</evidence>
<keyword evidence="6" id="KW-0732">Signal</keyword>
<dbReference type="PANTHER" id="PTHR45708:SF49">
    <property type="entry name" value="ENDOCHITINASE"/>
    <property type="match status" value="1"/>
</dbReference>
<feature type="signal peptide" evidence="6">
    <location>
        <begin position="1"/>
        <end position="28"/>
    </location>
</feature>
<dbReference type="InterPro" id="IPR011583">
    <property type="entry name" value="Chitinase_II/V-like_cat"/>
</dbReference>
<keyword evidence="2 4" id="KW-0378">Hydrolase</keyword>